<evidence type="ECO:0000313" key="3">
    <source>
        <dbReference type="Proteomes" id="UP000326396"/>
    </source>
</evidence>
<dbReference type="Proteomes" id="UP000326396">
    <property type="component" value="Linkage Group LG1"/>
</dbReference>
<evidence type="ECO:0000313" key="2">
    <source>
        <dbReference type="EMBL" id="KAD7478926.1"/>
    </source>
</evidence>
<accession>A0A5N6Q4E8</accession>
<dbReference type="AlphaFoldDB" id="A0A5N6Q4E8"/>
<protein>
    <recommendedName>
        <fullName evidence="1">Reverse transcriptase Ty1/copia-type domain-containing protein</fullName>
    </recommendedName>
</protein>
<evidence type="ECO:0000259" key="1">
    <source>
        <dbReference type="Pfam" id="PF07727"/>
    </source>
</evidence>
<keyword evidence="3" id="KW-1185">Reference proteome</keyword>
<sequence length="474" mass="53546">MKQEIESIERNKTWHLTKLPAGHKAIGLKWVYKVKRDANGDINKYKARLVAKGYVQKQGLDFDEVFAPVARMETVRLILALAANEGWKVHHLDVKSAFLHGNLKEEVYVQQPQGFEKKGSENMVYRLDKALYGLRQAPRAWNHKLDQTLKELGFDRCSYEQAVYKQTDQDGISIVGVYVDDLIVTGSSSQKTRNFVKQMESKFEMINLGLLSYYLGIEVEQGTSGIVLKQSSYARKLLDMTQMQDCNPCRYPMEPKMKLTREENGPGVDETNRFMASPKEIHRKAVKHILRYVKGTVDHGIKSYKGGGKELLGYSDSSFATDQYDGKGTTGLVFFFGGGPIAWASTKQQTVALSSCEAEFMAATATACQAIWLQNVLKELTGWETKKVKLKVDNKSAIELMKNPVFHGRSKHIDTRYHFIRECIEKELIVVEHVCGEDQVADILTKALPKLKFEEMKGKLGVKDFTNPGQKLGG</sequence>
<feature type="domain" description="Reverse transcriptase Ty1/copia-type" evidence="1">
    <location>
        <begin position="11"/>
        <end position="254"/>
    </location>
</feature>
<dbReference type="InterPro" id="IPR013103">
    <property type="entry name" value="RVT_2"/>
</dbReference>
<dbReference type="InterPro" id="IPR043502">
    <property type="entry name" value="DNA/RNA_pol_sf"/>
</dbReference>
<dbReference type="PANTHER" id="PTHR11439">
    <property type="entry name" value="GAG-POL-RELATED RETROTRANSPOSON"/>
    <property type="match status" value="1"/>
</dbReference>
<organism evidence="2 3">
    <name type="scientific">Mikania micrantha</name>
    <name type="common">bitter vine</name>
    <dbReference type="NCBI Taxonomy" id="192012"/>
    <lineage>
        <taxon>Eukaryota</taxon>
        <taxon>Viridiplantae</taxon>
        <taxon>Streptophyta</taxon>
        <taxon>Embryophyta</taxon>
        <taxon>Tracheophyta</taxon>
        <taxon>Spermatophyta</taxon>
        <taxon>Magnoliopsida</taxon>
        <taxon>eudicotyledons</taxon>
        <taxon>Gunneridae</taxon>
        <taxon>Pentapetalae</taxon>
        <taxon>asterids</taxon>
        <taxon>campanulids</taxon>
        <taxon>Asterales</taxon>
        <taxon>Asteraceae</taxon>
        <taxon>Asteroideae</taxon>
        <taxon>Heliantheae alliance</taxon>
        <taxon>Eupatorieae</taxon>
        <taxon>Mikania</taxon>
    </lineage>
</organism>
<proteinExistence type="predicted"/>
<dbReference type="OrthoDB" id="543212at2759"/>
<comment type="caution">
    <text evidence="2">The sequence shown here is derived from an EMBL/GenBank/DDBJ whole genome shotgun (WGS) entry which is preliminary data.</text>
</comment>
<dbReference type="SUPFAM" id="SSF56672">
    <property type="entry name" value="DNA/RNA polymerases"/>
    <property type="match status" value="1"/>
</dbReference>
<gene>
    <name evidence="2" type="ORF">E3N88_02062</name>
</gene>
<dbReference type="Pfam" id="PF07727">
    <property type="entry name" value="RVT_2"/>
    <property type="match status" value="1"/>
</dbReference>
<dbReference type="CDD" id="cd09272">
    <property type="entry name" value="RNase_HI_RT_Ty1"/>
    <property type="match status" value="1"/>
</dbReference>
<name>A0A5N6Q4E8_9ASTR</name>
<reference evidence="2 3" key="1">
    <citation type="submission" date="2019-05" db="EMBL/GenBank/DDBJ databases">
        <title>Mikania micrantha, genome provides insights into the molecular mechanism of rapid growth.</title>
        <authorList>
            <person name="Liu B."/>
        </authorList>
    </citation>
    <scope>NUCLEOTIDE SEQUENCE [LARGE SCALE GENOMIC DNA]</scope>
    <source>
        <strain evidence="2">NLD-2019</strain>
        <tissue evidence="2">Leaf</tissue>
    </source>
</reference>
<dbReference type="EMBL" id="SZYD01000001">
    <property type="protein sequence ID" value="KAD7478926.1"/>
    <property type="molecule type" value="Genomic_DNA"/>
</dbReference>
<dbReference type="PANTHER" id="PTHR11439:SF515">
    <property type="entry name" value="GAG-POL POLYPROTEIN"/>
    <property type="match status" value="1"/>
</dbReference>